<dbReference type="AlphaFoldDB" id="A0A1V8TFK8"/>
<dbReference type="STRING" id="1507870.A0A1V8TFK8"/>
<dbReference type="SUPFAM" id="SSF50630">
    <property type="entry name" value="Acid proteases"/>
    <property type="match status" value="2"/>
</dbReference>
<sequence>MHSIKRATRRHAWRTDTEEEERNYNPFSCLGSNSEESVDEESQDNRARAVTKDEYESPHTPISPQNSFKSTLELFQHGPFIETRQLPTTSDLCTTRVVEEAAARALVEQASELHRREHLRMHLGSIMARVAELESTKSGTVHPPMLEPRLPCLINETKLSALLDNGARNNFVSLAFARRQGLEVKPSPNATVTLPNGIVPAVTGAVEIALDVLGGRRHLVQFQVLTKGVTDIILGQSFIAMTKAFSTYRHRIIHTIRDASSSVLRRVCYLDGPVQQVGGYLNGNYVEAVPDTGSQVTLISSAYARSQGHKVSTEQRDQINLQFADGSTTRTSGLVRDMEWSFAGQHPVAHQVDAYVLDDLVCDVLLSYDLLYRSDAFGTHEEALFSDYDYGVDRELERNEGHPVGTTLNCVQIAPNSPNAETAEQVWTNRKLLAWRSLSSAKLGAQALPVIDQSAFLAPFYAECKAW</sequence>
<dbReference type="Gene3D" id="2.40.70.10">
    <property type="entry name" value="Acid Proteases"/>
    <property type="match status" value="2"/>
</dbReference>
<dbReference type="Proteomes" id="UP000192596">
    <property type="component" value="Unassembled WGS sequence"/>
</dbReference>
<feature type="region of interest" description="Disordered" evidence="1">
    <location>
        <begin position="1"/>
        <end position="66"/>
    </location>
</feature>
<feature type="compositionally biased region" description="Basic and acidic residues" evidence="1">
    <location>
        <begin position="43"/>
        <end position="57"/>
    </location>
</feature>
<evidence type="ECO:0000256" key="1">
    <source>
        <dbReference type="SAM" id="MobiDB-lite"/>
    </source>
</evidence>
<protein>
    <submittedName>
        <fullName evidence="2">Uncharacterized protein</fullName>
    </submittedName>
</protein>
<dbReference type="EMBL" id="NAJO01000009">
    <property type="protein sequence ID" value="OQO10166.1"/>
    <property type="molecule type" value="Genomic_DNA"/>
</dbReference>
<dbReference type="Pfam" id="PF13975">
    <property type="entry name" value="gag-asp_proteas"/>
    <property type="match status" value="1"/>
</dbReference>
<organism evidence="2 3">
    <name type="scientific">Cryoendolithus antarcticus</name>
    <dbReference type="NCBI Taxonomy" id="1507870"/>
    <lineage>
        <taxon>Eukaryota</taxon>
        <taxon>Fungi</taxon>
        <taxon>Dikarya</taxon>
        <taxon>Ascomycota</taxon>
        <taxon>Pezizomycotina</taxon>
        <taxon>Dothideomycetes</taxon>
        <taxon>Dothideomycetidae</taxon>
        <taxon>Cladosporiales</taxon>
        <taxon>Cladosporiaceae</taxon>
        <taxon>Cryoendolithus</taxon>
    </lineage>
</organism>
<keyword evidence="3" id="KW-1185">Reference proteome</keyword>
<proteinExistence type="predicted"/>
<dbReference type="OrthoDB" id="6079484at2759"/>
<accession>A0A1V8TFK8</accession>
<dbReference type="CDD" id="cd00303">
    <property type="entry name" value="retropepsin_like"/>
    <property type="match status" value="2"/>
</dbReference>
<name>A0A1V8TFK8_9PEZI</name>
<dbReference type="InParanoid" id="A0A1V8TFK8"/>
<dbReference type="InterPro" id="IPR021109">
    <property type="entry name" value="Peptidase_aspartic_dom_sf"/>
</dbReference>
<dbReference type="Pfam" id="PF13650">
    <property type="entry name" value="Asp_protease_2"/>
    <property type="match status" value="1"/>
</dbReference>
<evidence type="ECO:0000313" key="3">
    <source>
        <dbReference type="Proteomes" id="UP000192596"/>
    </source>
</evidence>
<comment type="caution">
    <text evidence="2">The sequence shown here is derived from an EMBL/GenBank/DDBJ whole genome shotgun (WGS) entry which is preliminary data.</text>
</comment>
<reference evidence="3" key="1">
    <citation type="submission" date="2017-03" db="EMBL/GenBank/DDBJ databases">
        <title>Genomes of endolithic fungi from Antarctica.</title>
        <authorList>
            <person name="Coleine C."/>
            <person name="Masonjones S."/>
            <person name="Stajich J.E."/>
        </authorList>
    </citation>
    <scope>NUCLEOTIDE SEQUENCE [LARGE SCALE GENOMIC DNA]</scope>
    <source>
        <strain evidence="3">CCFEE 5527</strain>
    </source>
</reference>
<gene>
    <name evidence="2" type="ORF">B0A48_04523</name>
</gene>
<evidence type="ECO:0000313" key="2">
    <source>
        <dbReference type="EMBL" id="OQO10166.1"/>
    </source>
</evidence>
<feature type="compositionally biased region" description="Basic residues" evidence="1">
    <location>
        <begin position="1"/>
        <end position="12"/>
    </location>
</feature>